<dbReference type="AlphaFoldDB" id="A0A1W1WGX5"/>
<evidence type="ECO:0000313" key="2">
    <source>
        <dbReference type="Proteomes" id="UP000192660"/>
    </source>
</evidence>
<accession>A0A1W1WGX5</accession>
<dbReference type="STRING" id="28034.BFX07_08705"/>
<keyword evidence="2" id="KW-1185">Reference proteome</keyword>
<proteinExistence type="predicted"/>
<gene>
    <name evidence="1" type="ORF">SAMN00768000_2305</name>
</gene>
<dbReference type="EMBL" id="FWWY01000001">
    <property type="protein sequence ID" value="SMC05548.1"/>
    <property type="molecule type" value="Genomic_DNA"/>
</dbReference>
<dbReference type="Proteomes" id="UP000192660">
    <property type="component" value="Unassembled WGS sequence"/>
</dbReference>
<organism evidence="1 2">
    <name type="scientific">Sulfobacillus thermosulfidooxidans (strain DSM 9293 / VKM B-1269 / AT-1)</name>
    <dbReference type="NCBI Taxonomy" id="929705"/>
    <lineage>
        <taxon>Bacteria</taxon>
        <taxon>Bacillati</taxon>
        <taxon>Bacillota</taxon>
        <taxon>Clostridia</taxon>
        <taxon>Eubacteriales</taxon>
        <taxon>Clostridiales Family XVII. Incertae Sedis</taxon>
        <taxon>Sulfobacillus</taxon>
    </lineage>
</organism>
<reference evidence="2" key="1">
    <citation type="submission" date="2017-04" db="EMBL/GenBank/DDBJ databases">
        <authorList>
            <person name="Varghese N."/>
            <person name="Submissions S."/>
        </authorList>
    </citation>
    <scope>NUCLEOTIDE SEQUENCE [LARGE SCALE GENOMIC DNA]</scope>
    <source>
        <strain evidence="2">DSM 9293</strain>
    </source>
</reference>
<name>A0A1W1WGX5_SULTA</name>
<protein>
    <submittedName>
        <fullName evidence="1">Uncharacterized protein</fullName>
    </submittedName>
</protein>
<dbReference type="RefSeq" id="WP_020373895.1">
    <property type="nucleotide sequence ID" value="NZ_FWWY01000001.1"/>
</dbReference>
<dbReference type="OrthoDB" id="2082141at2"/>
<sequence>MIIVAVEHAGLEQFIHEEIVNHEDFDRVSIVHSWEEVRKLARRAQKILLGERILRHVSTEQLVKLIEQEPMIQWVIWTSEAEYWRTLLGEHGEVWEHTLGPDDLKKWLKVGTVAPRIHIPRRWFLWSTSGTVRRQLLWRDLLEKMKTQYQEGMTIDYDWGQALVTRLWESRNLPNENFPYARLTPQSSTWGWIVPAPMPWMPIFYTPDINDVKRVLAQTKSWMAWDLGINLRDPLTSLVISSLPTGLIFTAEEGTDDVFRHGLLMIKELNPQCEILLVGDQASRVGRQYGLPSLSSSESPRIAPGVLERWLRRDRRTKR</sequence>
<evidence type="ECO:0000313" key="1">
    <source>
        <dbReference type="EMBL" id="SMC05548.1"/>
    </source>
</evidence>